<evidence type="ECO:0000256" key="1">
    <source>
        <dbReference type="SAM" id="MobiDB-lite"/>
    </source>
</evidence>
<dbReference type="EnsemblMetazoa" id="ACUA006993-RA">
    <property type="protein sequence ID" value="ACUA006993-PA"/>
    <property type="gene ID" value="ACUA006993"/>
</dbReference>
<feature type="region of interest" description="Disordered" evidence="1">
    <location>
        <begin position="1"/>
        <end position="41"/>
    </location>
</feature>
<organism evidence="2 3">
    <name type="scientific">Anopheles culicifacies</name>
    <dbReference type="NCBI Taxonomy" id="139723"/>
    <lineage>
        <taxon>Eukaryota</taxon>
        <taxon>Metazoa</taxon>
        <taxon>Ecdysozoa</taxon>
        <taxon>Arthropoda</taxon>
        <taxon>Hexapoda</taxon>
        <taxon>Insecta</taxon>
        <taxon>Pterygota</taxon>
        <taxon>Neoptera</taxon>
        <taxon>Endopterygota</taxon>
        <taxon>Diptera</taxon>
        <taxon>Nematocera</taxon>
        <taxon>Culicoidea</taxon>
        <taxon>Culicidae</taxon>
        <taxon>Anophelinae</taxon>
        <taxon>Anopheles</taxon>
        <taxon>culicifacies species complex</taxon>
    </lineage>
</organism>
<dbReference type="STRING" id="139723.A0A182M190"/>
<dbReference type="AlphaFoldDB" id="A0A182M190"/>
<name>A0A182M190_9DIPT</name>
<keyword evidence="3" id="KW-1185">Reference proteome</keyword>
<evidence type="ECO:0000313" key="3">
    <source>
        <dbReference type="Proteomes" id="UP000075883"/>
    </source>
</evidence>
<dbReference type="EMBL" id="AXCM01005843">
    <property type="status" value="NOT_ANNOTATED_CDS"/>
    <property type="molecule type" value="Genomic_DNA"/>
</dbReference>
<reference evidence="3" key="1">
    <citation type="submission" date="2013-09" db="EMBL/GenBank/DDBJ databases">
        <title>The Genome Sequence of Anopheles culicifacies species A.</title>
        <authorList>
            <consortium name="The Broad Institute Genomics Platform"/>
            <person name="Neafsey D.E."/>
            <person name="Besansky N."/>
            <person name="Howell P."/>
            <person name="Walton C."/>
            <person name="Young S.K."/>
            <person name="Zeng Q."/>
            <person name="Gargeya S."/>
            <person name="Fitzgerald M."/>
            <person name="Haas B."/>
            <person name="Abouelleil A."/>
            <person name="Allen A.W."/>
            <person name="Alvarado L."/>
            <person name="Arachchi H.M."/>
            <person name="Berlin A.M."/>
            <person name="Chapman S.B."/>
            <person name="Gainer-Dewar J."/>
            <person name="Goldberg J."/>
            <person name="Griggs A."/>
            <person name="Gujja S."/>
            <person name="Hansen M."/>
            <person name="Howarth C."/>
            <person name="Imamovic A."/>
            <person name="Ireland A."/>
            <person name="Larimer J."/>
            <person name="McCowan C."/>
            <person name="Murphy C."/>
            <person name="Pearson M."/>
            <person name="Poon T.W."/>
            <person name="Priest M."/>
            <person name="Roberts A."/>
            <person name="Saif S."/>
            <person name="Shea T."/>
            <person name="Sisk P."/>
            <person name="Sykes S."/>
            <person name="Wortman J."/>
            <person name="Nusbaum C."/>
            <person name="Birren B."/>
        </authorList>
    </citation>
    <scope>NUCLEOTIDE SEQUENCE [LARGE SCALE GENOMIC DNA]</scope>
    <source>
        <strain evidence="3">A-37</strain>
    </source>
</reference>
<protein>
    <submittedName>
        <fullName evidence="2">Uncharacterized protein</fullName>
    </submittedName>
</protein>
<feature type="region of interest" description="Disordered" evidence="1">
    <location>
        <begin position="226"/>
        <end position="267"/>
    </location>
</feature>
<dbReference type="VEuPathDB" id="VectorBase:ACUA006993"/>
<feature type="compositionally biased region" description="Basic residues" evidence="1">
    <location>
        <begin position="247"/>
        <end position="256"/>
    </location>
</feature>
<reference evidence="2" key="2">
    <citation type="submission" date="2020-05" db="UniProtKB">
        <authorList>
            <consortium name="EnsemblMetazoa"/>
        </authorList>
    </citation>
    <scope>IDENTIFICATION</scope>
    <source>
        <strain evidence="2">A-37</strain>
    </source>
</reference>
<proteinExistence type="predicted"/>
<feature type="compositionally biased region" description="Polar residues" evidence="1">
    <location>
        <begin position="230"/>
        <end position="240"/>
    </location>
</feature>
<accession>A0A182M190</accession>
<sequence>MLSERTPPKRLSQPTTSQPPLDNVQHPTPLPPPPSGTHNIFTTRTTHTSALNPTPAPSLAPLLKGTGVVNNTDTLDFVLPAEPRAWLFFTRFSPRVTTEQIATMVQGRLAIGPDAVIVRRLTKRDVDVASLSFVSFKIGVPLSLRDKALLADTWPPGLSFKEFIDNCPLFDLPELLPANANTAAPPIPAPTLPALAMSYASALSEAPPAQPLAKATVTPILPAAEITVDQAPSPTLSRSPPESLPAPKKRLRPIRGKRPEEDGAMDE</sequence>
<evidence type="ECO:0000313" key="2">
    <source>
        <dbReference type="EnsemblMetazoa" id="ACUA006993-PA"/>
    </source>
</evidence>
<dbReference type="Proteomes" id="UP000075883">
    <property type="component" value="Unassembled WGS sequence"/>
</dbReference>